<evidence type="ECO:0000256" key="6">
    <source>
        <dbReference type="ARBA" id="ARBA00023136"/>
    </source>
</evidence>
<reference evidence="9" key="1">
    <citation type="submission" date="2021-01" db="EMBL/GenBank/DDBJ databases">
        <authorList>
            <person name="Corre E."/>
            <person name="Pelletier E."/>
            <person name="Niang G."/>
            <person name="Scheremetjew M."/>
            <person name="Finn R."/>
            <person name="Kale V."/>
            <person name="Holt S."/>
            <person name="Cochrane G."/>
            <person name="Meng A."/>
            <person name="Brown T."/>
            <person name="Cohen L."/>
        </authorList>
    </citation>
    <scope>NUCLEOTIDE SEQUENCE</scope>
    <source>
        <strain evidence="9">CCMP2877</strain>
    </source>
</reference>
<dbReference type="GO" id="GO:0005789">
    <property type="term" value="C:endoplasmic reticulum membrane"/>
    <property type="evidence" value="ECO:0007669"/>
    <property type="project" value="UniProtKB-SubCell"/>
</dbReference>
<dbReference type="Pfam" id="PF04511">
    <property type="entry name" value="DER1"/>
    <property type="match status" value="1"/>
</dbReference>
<feature type="chain" id="PRO_5030773036" description="Derlin" evidence="8">
    <location>
        <begin position="20"/>
        <end position="329"/>
    </location>
</feature>
<evidence type="ECO:0000256" key="4">
    <source>
        <dbReference type="ARBA" id="ARBA00022824"/>
    </source>
</evidence>
<sequence>MRGLAQLLLLAACAALAGADAGRTRIGRGVGWGAAGRHGLGQVGLSASGRGLAAVPAIRGGAKKKKSKKAKAKEPEAKGIGAFAKKEYKKLKPATRLYLSVAMALTMVATAGLVDPNLMALDPLATIFNLQFWRPLTSAFFLGPLNMNMATSLYFVAMFGQELEKDKGTADYVVFLISQITLLTLLGPMLGMPYTSSSLVSAALWVSCRRKPMQKMGLGFMGMSVEAWLVPFARMVMDSLQAQSGAAALPHMLGFLTGHCYHFVTKIWPLVGGTNWLDAPPRMKKMLNGKVAKKKKKGSAIKKKKKKAKVPVGKGYKLGGDEEETAVEA</sequence>
<dbReference type="AlphaFoldDB" id="A0A7S1XM51"/>
<feature type="signal peptide" evidence="8">
    <location>
        <begin position="1"/>
        <end position="19"/>
    </location>
</feature>
<evidence type="ECO:0000256" key="2">
    <source>
        <dbReference type="ARBA" id="ARBA00008917"/>
    </source>
</evidence>
<protein>
    <recommendedName>
        <fullName evidence="7">Derlin</fullName>
    </recommendedName>
</protein>
<dbReference type="Gene3D" id="1.20.1540.10">
    <property type="entry name" value="Rhomboid-like"/>
    <property type="match status" value="1"/>
</dbReference>
<name>A0A7S1XM51_9STRA</name>
<evidence type="ECO:0000256" key="5">
    <source>
        <dbReference type="ARBA" id="ARBA00022989"/>
    </source>
</evidence>
<keyword evidence="4 7" id="KW-0256">Endoplasmic reticulum</keyword>
<comment type="caution">
    <text evidence="7">Lacks conserved residue(s) required for the propagation of feature annotation.</text>
</comment>
<comment type="subcellular location">
    <subcellularLocation>
        <location evidence="1 7">Endoplasmic reticulum membrane</location>
        <topology evidence="1 7">Multi-pass membrane protein</topology>
    </subcellularLocation>
</comment>
<comment type="similarity">
    <text evidence="2 7">Belongs to the derlin family.</text>
</comment>
<dbReference type="SUPFAM" id="SSF144091">
    <property type="entry name" value="Rhomboid-like"/>
    <property type="match status" value="1"/>
</dbReference>
<dbReference type="EMBL" id="HBGJ01010392">
    <property type="protein sequence ID" value="CAD9248090.1"/>
    <property type="molecule type" value="Transcribed_RNA"/>
</dbReference>
<evidence type="ECO:0000256" key="3">
    <source>
        <dbReference type="ARBA" id="ARBA00022692"/>
    </source>
</evidence>
<organism evidence="9">
    <name type="scientific">Phaeomonas parva</name>
    <dbReference type="NCBI Taxonomy" id="124430"/>
    <lineage>
        <taxon>Eukaryota</taxon>
        <taxon>Sar</taxon>
        <taxon>Stramenopiles</taxon>
        <taxon>Ochrophyta</taxon>
        <taxon>Pinguiophyceae</taxon>
        <taxon>Pinguiochrysidales</taxon>
        <taxon>Pinguiochrysidaceae</taxon>
        <taxon>Phaeomonas</taxon>
    </lineage>
</organism>
<dbReference type="InterPro" id="IPR007599">
    <property type="entry name" value="DER1"/>
</dbReference>
<comment type="function">
    <text evidence="7">May be involved in the degradation of misfolded endoplasmic reticulum (ER) luminal proteins.</text>
</comment>
<feature type="transmembrane region" description="Helical" evidence="7">
    <location>
        <begin position="139"/>
        <end position="160"/>
    </location>
</feature>
<dbReference type="GO" id="GO:0006950">
    <property type="term" value="P:response to stress"/>
    <property type="evidence" value="ECO:0007669"/>
    <property type="project" value="UniProtKB-ARBA"/>
</dbReference>
<evidence type="ECO:0000256" key="8">
    <source>
        <dbReference type="SAM" id="SignalP"/>
    </source>
</evidence>
<keyword evidence="5 7" id="KW-1133">Transmembrane helix</keyword>
<feature type="transmembrane region" description="Helical" evidence="7">
    <location>
        <begin position="95"/>
        <end position="114"/>
    </location>
</feature>
<keyword evidence="6 7" id="KW-0472">Membrane</keyword>
<feature type="transmembrane region" description="Helical" evidence="7">
    <location>
        <begin position="172"/>
        <end position="196"/>
    </location>
</feature>
<keyword evidence="8" id="KW-0732">Signal</keyword>
<evidence type="ECO:0000256" key="7">
    <source>
        <dbReference type="RuleBase" id="RU363059"/>
    </source>
</evidence>
<dbReference type="InterPro" id="IPR035952">
    <property type="entry name" value="Rhomboid-like_sf"/>
</dbReference>
<gene>
    <name evidence="9" type="ORF">PPAR1163_LOCUS6449</name>
</gene>
<keyword evidence="3 7" id="KW-0812">Transmembrane</keyword>
<evidence type="ECO:0000256" key="1">
    <source>
        <dbReference type="ARBA" id="ARBA00004477"/>
    </source>
</evidence>
<proteinExistence type="inferred from homology"/>
<dbReference type="PANTHER" id="PTHR11009">
    <property type="entry name" value="DER1-LIKE PROTEIN, DERLIN"/>
    <property type="match status" value="1"/>
</dbReference>
<evidence type="ECO:0000313" key="9">
    <source>
        <dbReference type="EMBL" id="CAD9248090.1"/>
    </source>
</evidence>
<accession>A0A7S1XM51</accession>